<dbReference type="PROSITE" id="PS50262">
    <property type="entry name" value="G_PROTEIN_RECEP_F1_2"/>
    <property type="match status" value="1"/>
</dbReference>
<dbReference type="PROSITE" id="PS00237">
    <property type="entry name" value="G_PROTEIN_RECEP_F1_1"/>
    <property type="match status" value="1"/>
</dbReference>
<evidence type="ECO:0000313" key="18">
    <source>
        <dbReference type="Proteomes" id="UP000189704"/>
    </source>
</evidence>
<feature type="transmembrane region" description="Helical" evidence="16">
    <location>
        <begin position="48"/>
        <end position="74"/>
    </location>
</feature>
<keyword evidence="9 14" id="KW-0675">Receptor</keyword>
<keyword evidence="5 16" id="KW-1133">Transmembrane helix</keyword>
<feature type="domain" description="G-protein coupled receptors family 1 profile" evidence="17">
    <location>
        <begin position="68"/>
        <end position="317"/>
    </location>
</feature>
<evidence type="ECO:0000256" key="9">
    <source>
        <dbReference type="ARBA" id="ARBA00023170"/>
    </source>
</evidence>
<dbReference type="FunFam" id="1.20.1070.10:FF:000183">
    <property type="entry name" value="Urotensin-2 receptor"/>
    <property type="match status" value="1"/>
</dbReference>
<dbReference type="PRINTS" id="PR00647">
    <property type="entry name" value="UROTENSIN2R"/>
</dbReference>
<evidence type="ECO:0000256" key="4">
    <source>
        <dbReference type="ARBA" id="ARBA00022692"/>
    </source>
</evidence>
<dbReference type="RefSeq" id="XP_008050321.2">
    <property type="nucleotide sequence ID" value="XM_008052130.2"/>
</dbReference>
<keyword evidence="10" id="KW-0325">Glycoprotein</keyword>
<dbReference type="OrthoDB" id="6076970at2759"/>
<dbReference type="PANTHER" id="PTHR24230:SF60">
    <property type="entry name" value="UROTENSIN-2 RECEPTOR"/>
    <property type="match status" value="1"/>
</dbReference>
<keyword evidence="8" id="KW-1015">Disulfide bond</keyword>
<keyword evidence="6 14" id="KW-0297">G-protein coupled receptor</keyword>
<protein>
    <recommendedName>
        <fullName evidence="2">Urotensin-2 receptor</fullName>
    </recommendedName>
    <alternativeName>
        <fullName evidence="13">Urotensin II receptor</fullName>
    </alternativeName>
</protein>
<keyword evidence="4 14" id="KW-0812">Transmembrane</keyword>
<feature type="region of interest" description="Disordered" evidence="15">
    <location>
        <begin position="1"/>
        <end position="36"/>
    </location>
</feature>
<dbReference type="GO" id="GO:0008217">
    <property type="term" value="P:regulation of blood pressure"/>
    <property type="evidence" value="ECO:0007669"/>
    <property type="project" value="InterPro"/>
</dbReference>
<evidence type="ECO:0000256" key="2">
    <source>
        <dbReference type="ARBA" id="ARBA00014302"/>
    </source>
</evidence>
<dbReference type="SUPFAM" id="SSF81321">
    <property type="entry name" value="Family A G protein-coupled receptor-like"/>
    <property type="match status" value="1"/>
</dbReference>
<dbReference type="GO" id="GO:0097746">
    <property type="term" value="P:blood vessel diameter maintenance"/>
    <property type="evidence" value="ECO:0007669"/>
    <property type="project" value="InterPro"/>
</dbReference>
<dbReference type="GO" id="GO:0005886">
    <property type="term" value="C:plasma membrane"/>
    <property type="evidence" value="ECO:0007669"/>
    <property type="project" value="UniProtKB-SubCell"/>
</dbReference>
<comment type="function">
    <text evidence="12">High affinity receptor for urotensin-2 and urotensin-2B. The activity of this receptor is mediated by a G-protein that activate a phosphatidylinositol-calcium second messenger system.</text>
</comment>
<comment type="subcellular location">
    <subcellularLocation>
        <location evidence="1">Cell membrane</location>
        <topology evidence="1">Multi-pass membrane protein</topology>
    </subcellularLocation>
</comment>
<feature type="transmembrane region" description="Helical" evidence="16">
    <location>
        <begin position="86"/>
        <end position="113"/>
    </location>
</feature>
<comment type="similarity">
    <text evidence="14">Belongs to the G-protein coupled receptor 1 family.</text>
</comment>
<dbReference type="GeneID" id="103253929"/>
<evidence type="ECO:0000313" key="19">
    <source>
        <dbReference type="RefSeq" id="XP_008050321.2"/>
    </source>
</evidence>
<feature type="compositionally biased region" description="Polar residues" evidence="15">
    <location>
        <begin position="1"/>
        <end position="10"/>
    </location>
</feature>
<evidence type="ECO:0000256" key="15">
    <source>
        <dbReference type="SAM" id="MobiDB-lite"/>
    </source>
</evidence>
<feature type="region of interest" description="Disordered" evidence="15">
    <location>
        <begin position="479"/>
        <end position="501"/>
    </location>
</feature>
<evidence type="ECO:0000256" key="7">
    <source>
        <dbReference type="ARBA" id="ARBA00023136"/>
    </source>
</evidence>
<feature type="transmembrane region" description="Helical" evidence="16">
    <location>
        <begin position="211"/>
        <end position="232"/>
    </location>
</feature>
<keyword evidence="7 16" id="KW-0472">Membrane</keyword>
<evidence type="ECO:0000256" key="16">
    <source>
        <dbReference type="SAM" id="Phobius"/>
    </source>
</evidence>
<dbReference type="AlphaFoldDB" id="A0A1U7T905"/>
<dbReference type="CTD" id="2837"/>
<evidence type="ECO:0000256" key="14">
    <source>
        <dbReference type="RuleBase" id="RU000688"/>
    </source>
</evidence>
<dbReference type="Gene3D" id="1.20.1070.10">
    <property type="entry name" value="Rhodopsin 7-helix transmembrane proteins"/>
    <property type="match status" value="1"/>
</dbReference>
<organism evidence="18 19">
    <name type="scientific">Carlito syrichta</name>
    <name type="common">Philippine tarsier</name>
    <name type="synonym">Tarsius syrichta</name>
    <dbReference type="NCBI Taxonomy" id="1868482"/>
    <lineage>
        <taxon>Eukaryota</taxon>
        <taxon>Metazoa</taxon>
        <taxon>Chordata</taxon>
        <taxon>Craniata</taxon>
        <taxon>Vertebrata</taxon>
        <taxon>Euteleostomi</taxon>
        <taxon>Mammalia</taxon>
        <taxon>Eutheria</taxon>
        <taxon>Euarchontoglires</taxon>
        <taxon>Primates</taxon>
        <taxon>Haplorrhini</taxon>
        <taxon>Tarsiiformes</taxon>
        <taxon>Tarsiidae</taxon>
        <taxon>Carlito</taxon>
    </lineage>
</organism>
<proteinExistence type="inferred from homology"/>
<dbReference type="InterPro" id="IPR000276">
    <property type="entry name" value="GPCR_Rhodpsn"/>
</dbReference>
<keyword evidence="3" id="KW-1003">Cell membrane</keyword>
<reference evidence="19" key="1">
    <citation type="submission" date="2025-08" db="UniProtKB">
        <authorList>
            <consortium name="RefSeq"/>
        </authorList>
    </citation>
    <scope>IDENTIFICATION</scope>
</reference>
<evidence type="ECO:0000256" key="8">
    <source>
        <dbReference type="ARBA" id="ARBA00023157"/>
    </source>
</evidence>
<evidence type="ECO:0000256" key="10">
    <source>
        <dbReference type="ARBA" id="ARBA00023180"/>
    </source>
</evidence>
<feature type="transmembrane region" description="Helical" evidence="16">
    <location>
        <begin position="168"/>
        <end position="191"/>
    </location>
</feature>
<evidence type="ECO:0000256" key="12">
    <source>
        <dbReference type="ARBA" id="ARBA00025579"/>
    </source>
</evidence>
<dbReference type="Proteomes" id="UP000189704">
    <property type="component" value="Unplaced"/>
</dbReference>
<dbReference type="InterPro" id="IPR000670">
    <property type="entry name" value="Urot_II_rcpt"/>
</dbReference>
<evidence type="ECO:0000256" key="13">
    <source>
        <dbReference type="ARBA" id="ARBA00032764"/>
    </source>
</evidence>
<dbReference type="GO" id="GO:0007218">
    <property type="term" value="P:neuropeptide signaling pathway"/>
    <property type="evidence" value="ECO:0007669"/>
    <property type="project" value="TreeGrafter"/>
</dbReference>
<feature type="transmembrane region" description="Helical" evidence="16">
    <location>
        <begin position="260"/>
        <end position="278"/>
    </location>
</feature>
<keyword evidence="11 14" id="KW-0807">Transducer</keyword>
<dbReference type="PRINTS" id="PR00237">
    <property type="entry name" value="GPCRRHODOPSN"/>
</dbReference>
<dbReference type="InterPro" id="IPR017452">
    <property type="entry name" value="GPCR_Rhodpsn_7TM"/>
</dbReference>
<dbReference type="GO" id="GO:0001604">
    <property type="term" value="F:urotensin II receptor activity"/>
    <property type="evidence" value="ECO:0007669"/>
    <property type="project" value="InterPro"/>
</dbReference>
<evidence type="ECO:0000256" key="11">
    <source>
        <dbReference type="ARBA" id="ARBA00023224"/>
    </source>
</evidence>
<feature type="transmembrane region" description="Helical" evidence="16">
    <location>
        <begin position="125"/>
        <end position="144"/>
    </location>
</feature>
<gene>
    <name evidence="19" type="primary">UTS2R</name>
</gene>
<evidence type="ECO:0000256" key="6">
    <source>
        <dbReference type="ARBA" id="ARBA00023040"/>
    </source>
</evidence>
<accession>A0A1U7T905</accession>
<evidence type="ECO:0000256" key="3">
    <source>
        <dbReference type="ARBA" id="ARBA00022475"/>
    </source>
</evidence>
<keyword evidence="18" id="KW-1185">Reference proteome</keyword>
<evidence type="ECO:0000259" key="17">
    <source>
        <dbReference type="PROSITE" id="PS50262"/>
    </source>
</evidence>
<sequence length="674" mass="74023">MALSPESTSRFPVLATTGSSTPQPPGSPNTSLNGSWISPTEPSSLEDLVATGTIGAVLSAMGVVGVAGNAYTLVVTCRSLRVAASMYVYVVNLALADLLYLLSIPFIVATYITKDWRFGDVGCRVLFSLDFLTMHASIFTLTVMSSERCAAVLRPLDTVRRSKGYRKLLVLGTWLLALLLALPMMLVIQLVRRGPKSLCLPAWGPRAHRAYLTLLFGTSVVGPGLVIGLLYARLARAYWRSQRASFQHSRRLPNPRVPRLILGIVLLFWACFLPFWLWQLLAQYQEALPLAPRAARVVNYLTTCLTYGNSCLNPFLYTLLTRNYRDYLRNRPRAQGSAGRGPSGFLSYRVRFQRSSGRSLSSCSQQATESIVLAPAGSCRPVLEGPQVSPLLWAPLGNTIDDQQLYKQQLHTLSPPTSKQKYPGTYMFLTTSMSHALIQEAVSSKTMGLVASDPVGGCSCSKTVSTGLSIFQRYQKRPMCEEEEDREEASGTGRAKEGGRGITHIGALGQHERMGAAWMCEDSMETRGQCGFMEAVWTSFYSTHWATGTCFPEGNGCSRLAADEVRPAASAQSKNSERKVYWATFGHQEQGHRGPSAQWSLTTELSRGGEYMAPARLPRKLKARSHLYPRRSQEAAWGPGYSLFPYKALEQLHGHRVPRMTAFSSVGGICIGGS</sequence>
<name>A0A1U7T905_CARSF</name>
<evidence type="ECO:0000256" key="5">
    <source>
        <dbReference type="ARBA" id="ARBA00022989"/>
    </source>
</evidence>
<dbReference type="KEGG" id="csyr:103253929"/>
<dbReference type="CDD" id="cd14999">
    <property type="entry name" value="7tmA_UII-R"/>
    <property type="match status" value="1"/>
</dbReference>
<dbReference type="Pfam" id="PF00001">
    <property type="entry name" value="7tm_1"/>
    <property type="match status" value="1"/>
</dbReference>
<dbReference type="PANTHER" id="PTHR24230">
    <property type="entry name" value="G-PROTEIN COUPLED RECEPTOR"/>
    <property type="match status" value="1"/>
</dbReference>
<evidence type="ECO:0000256" key="1">
    <source>
        <dbReference type="ARBA" id="ARBA00004651"/>
    </source>
</evidence>